<name>A0AAN7H6Y4_9PEZI</name>
<dbReference type="AlphaFoldDB" id="A0AAN7H6Y4"/>
<sequence>MVYEEVAMRGRPMQGNQSQSFQQAKMDRLALGQVVLRMQAEHIRSSLATEIEEFENTFEQILQTTNAFLAATESAGTVPSFVIIDQDSVVKIVCQFLASSNTILEFLDFQEKKTGLASGGDSSLEKQVKAAQALVEQLLTTLRLHEKAESYPGKEFGFVYNEDVKLFGDVILHKHLHVDPINAPDPNLEMPLDRLREYWHVEENVFSPLRQVPGTDWHKFFGNLQTGPLGNLVLFRERKAPAYFKVMFPETIDWLMPEIESQYDKYREVFEVTRRLPGPRLPYFIRMAKIRKIQKRLSNLFVGWKRHEDPEVLNFEDTREIPCPEHDHSGLSRLESLNAEINAVELTGVALPGDEIPRIPDYLEGEARRYCLEFDGMWD</sequence>
<comment type="caution">
    <text evidence="1">The sequence shown here is derived from an EMBL/GenBank/DDBJ whole genome shotgun (WGS) entry which is preliminary data.</text>
</comment>
<reference evidence="1" key="2">
    <citation type="submission" date="2023-05" db="EMBL/GenBank/DDBJ databases">
        <authorList>
            <consortium name="Lawrence Berkeley National Laboratory"/>
            <person name="Steindorff A."/>
            <person name="Hensen N."/>
            <person name="Bonometti L."/>
            <person name="Westerberg I."/>
            <person name="Brannstrom I.O."/>
            <person name="Guillou S."/>
            <person name="Cros-Aarteil S."/>
            <person name="Calhoun S."/>
            <person name="Haridas S."/>
            <person name="Kuo A."/>
            <person name="Mondo S."/>
            <person name="Pangilinan J."/>
            <person name="Riley R."/>
            <person name="Labutti K."/>
            <person name="Andreopoulos B."/>
            <person name="Lipzen A."/>
            <person name="Chen C."/>
            <person name="Yanf M."/>
            <person name="Daum C."/>
            <person name="Ng V."/>
            <person name="Clum A."/>
            <person name="Ohm R."/>
            <person name="Martin F."/>
            <person name="Silar P."/>
            <person name="Natvig D."/>
            <person name="Lalanne C."/>
            <person name="Gautier V."/>
            <person name="Ament-Velasquez S.L."/>
            <person name="Kruys A."/>
            <person name="Hutchinson M.I."/>
            <person name="Powell A.J."/>
            <person name="Barry K."/>
            <person name="Miller A.N."/>
            <person name="Grigoriev I.V."/>
            <person name="Debuchy R."/>
            <person name="Gladieux P."/>
            <person name="Thoren M.H."/>
            <person name="Johannesson H."/>
        </authorList>
    </citation>
    <scope>NUCLEOTIDE SEQUENCE</scope>
    <source>
        <strain evidence="1">CBS 532.94</strain>
    </source>
</reference>
<evidence type="ECO:0000313" key="1">
    <source>
        <dbReference type="EMBL" id="KAK4233448.1"/>
    </source>
</evidence>
<dbReference type="Proteomes" id="UP001303760">
    <property type="component" value="Unassembled WGS sequence"/>
</dbReference>
<organism evidence="1 2">
    <name type="scientific">Achaetomium macrosporum</name>
    <dbReference type="NCBI Taxonomy" id="79813"/>
    <lineage>
        <taxon>Eukaryota</taxon>
        <taxon>Fungi</taxon>
        <taxon>Dikarya</taxon>
        <taxon>Ascomycota</taxon>
        <taxon>Pezizomycotina</taxon>
        <taxon>Sordariomycetes</taxon>
        <taxon>Sordariomycetidae</taxon>
        <taxon>Sordariales</taxon>
        <taxon>Chaetomiaceae</taxon>
        <taxon>Achaetomium</taxon>
    </lineage>
</organism>
<reference evidence="1" key="1">
    <citation type="journal article" date="2023" name="Mol. Phylogenet. Evol.">
        <title>Genome-scale phylogeny and comparative genomics of the fungal order Sordariales.</title>
        <authorList>
            <person name="Hensen N."/>
            <person name="Bonometti L."/>
            <person name="Westerberg I."/>
            <person name="Brannstrom I.O."/>
            <person name="Guillou S."/>
            <person name="Cros-Aarteil S."/>
            <person name="Calhoun S."/>
            <person name="Haridas S."/>
            <person name="Kuo A."/>
            <person name="Mondo S."/>
            <person name="Pangilinan J."/>
            <person name="Riley R."/>
            <person name="LaButti K."/>
            <person name="Andreopoulos B."/>
            <person name="Lipzen A."/>
            <person name="Chen C."/>
            <person name="Yan M."/>
            <person name="Daum C."/>
            <person name="Ng V."/>
            <person name="Clum A."/>
            <person name="Steindorff A."/>
            <person name="Ohm R.A."/>
            <person name="Martin F."/>
            <person name="Silar P."/>
            <person name="Natvig D.O."/>
            <person name="Lalanne C."/>
            <person name="Gautier V."/>
            <person name="Ament-Velasquez S.L."/>
            <person name="Kruys A."/>
            <person name="Hutchinson M.I."/>
            <person name="Powell A.J."/>
            <person name="Barry K."/>
            <person name="Miller A.N."/>
            <person name="Grigoriev I.V."/>
            <person name="Debuchy R."/>
            <person name="Gladieux P."/>
            <person name="Hiltunen Thoren M."/>
            <person name="Johannesson H."/>
        </authorList>
    </citation>
    <scope>NUCLEOTIDE SEQUENCE</scope>
    <source>
        <strain evidence="1">CBS 532.94</strain>
    </source>
</reference>
<dbReference type="Pfam" id="PF17043">
    <property type="entry name" value="MAT1-1-2"/>
    <property type="match status" value="1"/>
</dbReference>
<dbReference type="EMBL" id="MU860553">
    <property type="protein sequence ID" value="KAK4233448.1"/>
    <property type="molecule type" value="Genomic_DNA"/>
</dbReference>
<proteinExistence type="predicted"/>
<protein>
    <submittedName>
        <fullName evidence="1">Uncharacterized protein</fullName>
    </submittedName>
</protein>
<evidence type="ECO:0000313" key="2">
    <source>
        <dbReference type="Proteomes" id="UP001303760"/>
    </source>
</evidence>
<dbReference type="InterPro" id="IPR031472">
    <property type="entry name" value="MAT1-1-2/MatA-2/Smr1"/>
</dbReference>
<accession>A0AAN7H6Y4</accession>
<gene>
    <name evidence="1" type="ORF">C8A03DRAFT_38840</name>
</gene>
<keyword evidence="2" id="KW-1185">Reference proteome</keyword>